<keyword evidence="3" id="KW-1185">Reference proteome</keyword>
<keyword evidence="2" id="KW-0378">Hydrolase</keyword>
<dbReference type="Gene3D" id="3.40.50.1820">
    <property type="entry name" value="alpha/beta hydrolase"/>
    <property type="match status" value="1"/>
</dbReference>
<dbReference type="InterPro" id="IPR051044">
    <property type="entry name" value="MAG_DAG_Lipase"/>
</dbReference>
<dbReference type="InterPro" id="IPR022742">
    <property type="entry name" value="Hydrolase_4"/>
</dbReference>
<organism evidence="2 3">
    <name type="scientific">Acidovorax ebreus (strain TPSY)</name>
    <name type="common">Diaphorobacter sp. (strain TPSY)</name>
    <dbReference type="NCBI Taxonomy" id="535289"/>
    <lineage>
        <taxon>Bacteria</taxon>
        <taxon>Pseudomonadati</taxon>
        <taxon>Pseudomonadota</taxon>
        <taxon>Betaproteobacteria</taxon>
        <taxon>Burkholderiales</taxon>
        <taxon>Comamonadaceae</taxon>
        <taxon>Diaphorobacter</taxon>
    </lineage>
</organism>
<protein>
    <submittedName>
        <fullName evidence="2">Alpha/beta hydrolase fold protein</fullName>
    </submittedName>
</protein>
<dbReference type="InterPro" id="IPR000073">
    <property type="entry name" value="AB_hydrolase_1"/>
</dbReference>
<dbReference type="PRINTS" id="PR00111">
    <property type="entry name" value="ABHYDROLASE"/>
</dbReference>
<dbReference type="RefSeq" id="WP_015914684.1">
    <property type="nucleotide sequence ID" value="NC_011992.1"/>
</dbReference>
<proteinExistence type="predicted"/>
<evidence type="ECO:0000313" key="3">
    <source>
        <dbReference type="Proteomes" id="UP000000450"/>
    </source>
</evidence>
<dbReference type="KEGG" id="dia:Dtpsy_3478"/>
<evidence type="ECO:0000259" key="1">
    <source>
        <dbReference type="Pfam" id="PF12146"/>
    </source>
</evidence>
<evidence type="ECO:0000313" key="2">
    <source>
        <dbReference type="EMBL" id="ACM34903.1"/>
    </source>
</evidence>
<sequence length="291" mass="31355">MQELSEPTLRPFTASDGENLAVQDWPLPAQERRGAVLLVHGLGEHAGRYEALAQRLNGWGFSVRGYDHYGHGDSGGPRGGLTSDLRLLADLADLVDATRTRLRPGEPLVLLGHSMGGLVAASFVARGVRPVDALVLSSPALATFMNPLQKLLLATLPRLVPNLRVGNGLNPEHLSHDPAVVAAYRADRRCHDRISARLARFIADAGPATLARAARWTVPTLLLWGEDDRIVNPAGSRAFAAAAPPAVVHAQGFAGLYHEIFNERDAAPVFAQLESWLEQRCPVRRAQPVAA</sequence>
<dbReference type="GO" id="GO:0016787">
    <property type="term" value="F:hydrolase activity"/>
    <property type="evidence" value="ECO:0007669"/>
    <property type="project" value="UniProtKB-KW"/>
</dbReference>
<dbReference type="Pfam" id="PF12146">
    <property type="entry name" value="Hydrolase_4"/>
    <property type="match status" value="1"/>
</dbReference>
<dbReference type="InterPro" id="IPR029058">
    <property type="entry name" value="AB_hydrolase_fold"/>
</dbReference>
<accession>A0A9J9UCJ2</accession>
<reference evidence="2 3" key="1">
    <citation type="journal article" date="2010" name="J. Bacteriol.">
        <title>Completed genome sequence of the anaerobic iron-oxidizing bacterium Acidovorax ebreus strain TPSY.</title>
        <authorList>
            <person name="Byrne-Bailey K.G."/>
            <person name="Weber K.A."/>
            <person name="Chair A.H."/>
            <person name="Bose S."/>
            <person name="Knox T."/>
            <person name="Spanbauer T.L."/>
            <person name="Chertkov O."/>
            <person name="Coates J.D."/>
        </authorList>
    </citation>
    <scope>NUCLEOTIDE SEQUENCE [LARGE SCALE GENOMIC DNA]</scope>
    <source>
        <strain evidence="2 3">TPSY</strain>
    </source>
</reference>
<dbReference type="Proteomes" id="UP000000450">
    <property type="component" value="Chromosome"/>
</dbReference>
<dbReference type="PANTHER" id="PTHR11614">
    <property type="entry name" value="PHOSPHOLIPASE-RELATED"/>
    <property type="match status" value="1"/>
</dbReference>
<name>A0A9J9UCJ2_ACIET</name>
<feature type="domain" description="Serine aminopeptidase S33" evidence="1">
    <location>
        <begin position="31"/>
        <end position="265"/>
    </location>
</feature>
<gene>
    <name evidence="2" type="ordered locus">Dtpsy_3478</name>
</gene>
<dbReference type="EMBL" id="CP001392">
    <property type="protein sequence ID" value="ACM34903.1"/>
    <property type="molecule type" value="Genomic_DNA"/>
</dbReference>
<dbReference type="AlphaFoldDB" id="A0A9J9UCJ2"/>
<dbReference type="SUPFAM" id="SSF53474">
    <property type="entry name" value="alpha/beta-Hydrolases"/>
    <property type="match status" value="1"/>
</dbReference>